<accession>A0A0G0RJZ0</accession>
<sequence length="220" mass="26000">MEKFYKRFGIITRLPFWRRYLRIQHERGLDDVKALNTKPNFMGPDFTTLLCGTSGEITTDEFIKSVYSVNPKAKIIIIDLGKEQIDSVIKLINRSYTSKNIIIKQADALNLDFIPTSTIDWIETDGFFCFFDEKTLPLLLFEWKRVLKNNGFVTFRDFATTTSFGRFIDWLRMKVTKTFVKFDLNRRSKKIMDKTFSDAGFKFISKRTFIPDFYRYCLSK</sequence>
<gene>
    <name evidence="1" type="ORF">UT42_C0035G0011</name>
</gene>
<organism evidence="1 2">
    <name type="scientific">Candidatus Falkowbacteria bacterium GW2011_GWA2_39_24</name>
    <dbReference type="NCBI Taxonomy" id="1618634"/>
    <lineage>
        <taxon>Bacteria</taxon>
        <taxon>Candidatus Falkowiibacteriota</taxon>
    </lineage>
</organism>
<dbReference type="Gene3D" id="3.40.50.150">
    <property type="entry name" value="Vaccinia Virus protein VP39"/>
    <property type="match status" value="1"/>
</dbReference>
<proteinExistence type="predicted"/>
<evidence type="ECO:0000313" key="1">
    <source>
        <dbReference type="EMBL" id="KKR13957.1"/>
    </source>
</evidence>
<dbReference type="InterPro" id="IPR029063">
    <property type="entry name" value="SAM-dependent_MTases_sf"/>
</dbReference>
<dbReference type="EMBL" id="LBWS01000035">
    <property type="protein sequence ID" value="KKR13957.1"/>
    <property type="molecule type" value="Genomic_DNA"/>
</dbReference>
<protein>
    <submittedName>
        <fullName evidence="1">Uncharacterized protein</fullName>
    </submittedName>
</protein>
<dbReference type="AlphaFoldDB" id="A0A0G0RJZ0"/>
<reference evidence="1 2" key="1">
    <citation type="journal article" date="2015" name="Nature">
        <title>rRNA introns, odd ribosomes, and small enigmatic genomes across a large radiation of phyla.</title>
        <authorList>
            <person name="Brown C.T."/>
            <person name="Hug L.A."/>
            <person name="Thomas B.C."/>
            <person name="Sharon I."/>
            <person name="Castelle C.J."/>
            <person name="Singh A."/>
            <person name="Wilkins M.J."/>
            <person name="Williams K.H."/>
            <person name="Banfield J.F."/>
        </authorList>
    </citation>
    <scope>NUCLEOTIDE SEQUENCE [LARGE SCALE GENOMIC DNA]</scope>
</reference>
<name>A0A0G0RJZ0_9BACT</name>
<evidence type="ECO:0000313" key="2">
    <source>
        <dbReference type="Proteomes" id="UP000034048"/>
    </source>
</evidence>
<dbReference type="SUPFAM" id="SSF53335">
    <property type="entry name" value="S-adenosyl-L-methionine-dependent methyltransferases"/>
    <property type="match status" value="1"/>
</dbReference>
<dbReference type="Proteomes" id="UP000034048">
    <property type="component" value="Unassembled WGS sequence"/>
</dbReference>
<comment type="caution">
    <text evidence="1">The sequence shown here is derived from an EMBL/GenBank/DDBJ whole genome shotgun (WGS) entry which is preliminary data.</text>
</comment>